<protein>
    <submittedName>
        <fullName evidence="2">Hypothetical_protein</fullName>
    </submittedName>
</protein>
<keyword evidence="3" id="KW-1185">Reference proteome</keyword>
<organism evidence="1">
    <name type="scientific">Hexamita inflata</name>
    <dbReference type="NCBI Taxonomy" id="28002"/>
    <lineage>
        <taxon>Eukaryota</taxon>
        <taxon>Metamonada</taxon>
        <taxon>Diplomonadida</taxon>
        <taxon>Hexamitidae</taxon>
        <taxon>Hexamitinae</taxon>
        <taxon>Hexamita</taxon>
    </lineage>
</organism>
<gene>
    <name evidence="2" type="ORF">HINF_LOCUS28372</name>
    <name evidence="1" type="ORF">HINF_LOCUS34191</name>
</gene>
<sequence length="358" mass="42653">MTEMNYFNDSDSDEIETVDVGSLPGLSMTIQNPNDSYNLYNTHNNIFCHYMDLSRSQGRITDKLQLTTKKFQKIDNFLHPQCNLNQIEAKQLRQKWVDRLAQECVESKYVPQYIIVCPADEDVIYCKIIKQYLKYLRYEHSLLSKATFICMPRFYMTNLLSTSYCYYNQSNDSQQSILFYENHVDFISYDMTFPTSLSLKGINMDSYTRTHRFYSPYEFEQMCQVQDLSKELKITNMVFFLGKNKERQISVAKCFAIDHFVTMLFDGNETKGYEYLQRLVQFSNLFDKFSESTDPNMYKMQKLYAIWICWKGFEPFNFIEKWAKKSKDGSLTGIEAWNIYNQYVNRDKERKKITGLEW</sequence>
<proteinExistence type="predicted"/>
<name>A0AA86PV65_9EUKA</name>
<dbReference type="Proteomes" id="UP001642409">
    <property type="component" value="Unassembled WGS sequence"/>
</dbReference>
<accession>A0AA86PV65</accession>
<dbReference type="EMBL" id="CATOUU010000762">
    <property type="protein sequence ID" value="CAI9946546.1"/>
    <property type="molecule type" value="Genomic_DNA"/>
</dbReference>
<evidence type="ECO:0000313" key="2">
    <source>
        <dbReference type="EMBL" id="CAL6021854.1"/>
    </source>
</evidence>
<comment type="caution">
    <text evidence="1">The sequence shown here is derived from an EMBL/GenBank/DDBJ whole genome shotgun (WGS) entry which is preliminary data.</text>
</comment>
<evidence type="ECO:0000313" key="1">
    <source>
        <dbReference type="EMBL" id="CAI9946546.1"/>
    </source>
</evidence>
<evidence type="ECO:0000313" key="3">
    <source>
        <dbReference type="Proteomes" id="UP001642409"/>
    </source>
</evidence>
<dbReference type="EMBL" id="CAXDID020000089">
    <property type="protein sequence ID" value="CAL6021854.1"/>
    <property type="molecule type" value="Genomic_DNA"/>
</dbReference>
<reference evidence="2 3" key="2">
    <citation type="submission" date="2024-07" db="EMBL/GenBank/DDBJ databases">
        <authorList>
            <person name="Akdeniz Z."/>
        </authorList>
    </citation>
    <scope>NUCLEOTIDE SEQUENCE [LARGE SCALE GENOMIC DNA]</scope>
</reference>
<dbReference type="AlphaFoldDB" id="A0AA86PV65"/>
<reference evidence="1" key="1">
    <citation type="submission" date="2023-06" db="EMBL/GenBank/DDBJ databases">
        <authorList>
            <person name="Kurt Z."/>
        </authorList>
    </citation>
    <scope>NUCLEOTIDE SEQUENCE</scope>
</reference>